<dbReference type="CDD" id="cd01169">
    <property type="entry name" value="HMPP_kinase"/>
    <property type="match status" value="1"/>
</dbReference>
<evidence type="ECO:0000256" key="5">
    <source>
        <dbReference type="ARBA" id="ARBA00022679"/>
    </source>
</evidence>
<dbReference type="GO" id="GO:0009228">
    <property type="term" value="P:thiamine biosynthetic process"/>
    <property type="evidence" value="ECO:0007669"/>
    <property type="project" value="UniProtKB-KW"/>
</dbReference>
<comment type="catalytic activity">
    <reaction evidence="2">
        <text>4-amino-2-methyl-5-(phosphooxymethyl)pyrimidine + ATP = 4-amino-2-methyl-5-(diphosphooxymethyl)pyrimidine + ADP</text>
        <dbReference type="Rhea" id="RHEA:19893"/>
        <dbReference type="ChEBI" id="CHEBI:30616"/>
        <dbReference type="ChEBI" id="CHEBI:57841"/>
        <dbReference type="ChEBI" id="CHEBI:58354"/>
        <dbReference type="ChEBI" id="CHEBI:456216"/>
        <dbReference type="EC" id="2.7.4.7"/>
    </reaction>
</comment>
<keyword evidence="12" id="KW-1185">Reference proteome</keyword>
<dbReference type="AlphaFoldDB" id="A0A6N7W6A0"/>
<dbReference type="Gene3D" id="3.40.1190.20">
    <property type="match status" value="1"/>
</dbReference>
<keyword evidence="6" id="KW-0547">Nucleotide-binding</keyword>
<dbReference type="Pfam" id="PF08543">
    <property type="entry name" value="Phos_pyr_kin"/>
    <property type="match status" value="1"/>
</dbReference>
<keyword evidence="8" id="KW-0067">ATP-binding</keyword>
<dbReference type="InterPro" id="IPR004399">
    <property type="entry name" value="HMP/HMP-P_kinase_dom"/>
</dbReference>
<dbReference type="GO" id="GO:0008972">
    <property type="term" value="F:phosphomethylpyrimidine kinase activity"/>
    <property type="evidence" value="ECO:0007669"/>
    <property type="project" value="UniProtKB-EC"/>
</dbReference>
<keyword evidence="9" id="KW-0784">Thiamine biosynthesis</keyword>
<accession>A0A6N7W6A0</accession>
<comment type="catalytic activity">
    <reaction evidence="1">
        <text>4-amino-5-hydroxymethyl-2-methylpyrimidine + ATP = 4-amino-2-methyl-5-(phosphooxymethyl)pyrimidine + ADP + H(+)</text>
        <dbReference type="Rhea" id="RHEA:23096"/>
        <dbReference type="ChEBI" id="CHEBI:15378"/>
        <dbReference type="ChEBI" id="CHEBI:16892"/>
        <dbReference type="ChEBI" id="CHEBI:30616"/>
        <dbReference type="ChEBI" id="CHEBI:58354"/>
        <dbReference type="ChEBI" id="CHEBI:456216"/>
        <dbReference type="EC" id="2.7.1.49"/>
    </reaction>
</comment>
<dbReference type="SUPFAM" id="SSF53613">
    <property type="entry name" value="Ribokinase-like"/>
    <property type="match status" value="1"/>
</dbReference>
<dbReference type="RefSeq" id="WP_318656534.1">
    <property type="nucleotide sequence ID" value="NZ_VULO01000004.1"/>
</dbReference>
<dbReference type="NCBIfam" id="TIGR00097">
    <property type="entry name" value="HMP-P_kinase"/>
    <property type="match status" value="1"/>
</dbReference>
<comment type="function">
    <text evidence="3">Catalyzes the phosphorylation of hydroxymethylpyrimidine phosphate (HMP-P) to HMP-PP, and of HMP to HMP-P.</text>
</comment>
<dbReference type="PANTHER" id="PTHR20858:SF17">
    <property type="entry name" value="HYDROXYMETHYLPYRIMIDINE_PHOSPHOMETHYLPYRIMIDINE KINASE THI20-RELATED"/>
    <property type="match status" value="1"/>
</dbReference>
<evidence type="ECO:0000256" key="3">
    <source>
        <dbReference type="ARBA" id="ARBA00003848"/>
    </source>
</evidence>
<evidence type="ECO:0000313" key="11">
    <source>
        <dbReference type="EMBL" id="MSS84023.1"/>
    </source>
</evidence>
<comment type="caution">
    <text evidence="11">The sequence shown here is derived from an EMBL/GenBank/DDBJ whole genome shotgun (WGS) entry which is preliminary data.</text>
</comment>
<dbReference type="EC" id="2.7.4.7" evidence="11"/>
<organism evidence="11 12">
    <name type="scientific">Scrofimicrobium canadense</name>
    <dbReference type="NCBI Taxonomy" id="2652290"/>
    <lineage>
        <taxon>Bacteria</taxon>
        <taxon>Bacillati</taxon>
        <taxon>Actinomycetota</taxon>
        <taxon>Actinomycetes</taxon>
        <taxon>Actinomycetales</taxon>
        <taxon>Actinomycetaceae</taxon>
        <taxon>Scrofimicrobium</taxon>
    </lineage>
</organism>
<evidence type="ECO:0000256" key="4">
    <source>
        <dbReference type="ARBA" id="ARBA00004769"/>
    </source>
</evidence>
<keyword evidence="5 11" id="KW-0808">Transferase</keyword>
<reference evidence="11 12" key="1">
    <citation type="submission" date="2019-08" db="EMBL/GenBank/DDBJ databases">
        <title>In-depth cultivation of the pig gut microbiome towards novel bacterial diversity and tailored functional studies.</title>
        <authorList>
            <person name="Wylensek D."/>
            <person name="Hitch T.C.A."/>
            <person name="Clavel T."/>
        </authorList>
    </citation>
    <scope>NUCLEOTIDE SEQUENCE [LARGE SCALE GENOMIC DNA]</scope>
    <source>
        <strain evidence="11 12">WB03_NA08</strain>
    </source>
</reference>
<dbReference type="EMBL" id="VULO01000004">
    <property type="protein sequence ID" value="MSS84023.1"/>
    <property type="molecule type" value="Genomic_DNA"/>
</dbReference>
<sequence length="277" mass="29335">MIAHPRVLSIAGTDPSGGAGIQADLKSIAANRGYGMAAVTALVAQNTQGVRSVFAPPASFLEEQLYAVSDDVTIDAVKIGMLFNAEIVEVVHHWLRDVAPPIVVIDPVMIATSGDRLLQEDTEAALRALLSAADLITPNTDELAALTQQPLPSSWEDALQLGQQLAHDKNTYVLVKGGHLTGVTVSDALVEPDGTFTQMEMPRVITHNTHGTGCSLSSALATNRARLGSWTNALDTSLRWMHSSLTHADVLEVGRGHGPISHMAELWSASGTISDVP</sequence>
<gene>
    <name evidence="11" type="primary">thiD</name>
    <name evidence="11" type="ORF">FYJ24_04430</name>
</gene>
<evidence type="ECO:0000256" key="2">
    <source>
        <dbReference type="ARBA" id="ARBA00000565"/>
    </source>
</evidence>
<evidence type="ECO:0000256" key="6">
    <source>
        <dbReference type="ARBA" id="ARBA00022741"/>
    </source>
</evidence>
<evidence type="ECO:0000256" key="9">
    <source>
        <dbReference type="ARBA" id="ARBA00022977"/>
    </source>
</evidence>
<dbReference type="FunFam" id="3.40.1190.20:FF:000003">
    <property type="entry name" value="Phosphomethylpyrimidine kinase ThiD"/>
    <property type="match status" value="1"/>
</dbReference>
<dbReference type="GO" id="GO:0005829">
    <property type="term" value="C:cytosol"/>
    <property type="evidence" value="ECO:0007669"/>
    <property type="project" value="TreeGrafter"/>
</dbReference>
<dbReference type="EC" id="2.7.1.49" evidence="11"/>
<dbReference type="GO" id="GO:0008902">
    <property type="term" value="F:hydroxymethylpyrimidine kinase activity"/>
    <property type="evidence" value="ECO:0007669"/>
    <property type="project" value="UniProtKB-EC"/>
</dbReference>
<dbReference type="InterPro" id="IPR029056">
    <property type="entry name" value="Ribokinase-like"/>
</dbReference>
<comment type="pathway">
    <text evidence="4">Cofactor biosynthesis; thiamine diphosphate biosynthesis; 4-amino-2-methyl-5-diphosphomethylpyrimidine from 5-amino-1-(5-phospho-D-ribosyl)imidazole: step 3/3.</text>
</comment>
<dbReference type="Proteomes" id="UP000470875">
    <property type="component" value="Unassembled WGS sequence"/>
</dbReference>
<evidence type="ECO:0000256" key="1">
    <source>
        <dbReference type="ARBA" id="ARBA00000151"/>
    </source>
</evidence>
<dbReference type="GO" id="GO:0005524">
    <property type="term" value="F:ATP binding"/>
    <property type="evidence" value="ECO:0007669"/>
    <property type="project" value="UniProtKB-KW"/>
</dbReference>
<dbReference type="PANTHER" id="PTHR20858">
    <property type="entry name" value="PHOSPHOMETHYLPYRIMIDINE KINASE"/>
    <property type="match status" value="1"/>
</dbReference>
<keyword evidence="7 11" id="KW-0418">Kinase</keyword>
<protein>
    <submittedName>
        <fullName evidence="11">Bifunctional hydroxymethylpyrimidine kinase/phosphomethylpyrimidine kinase</fullName>
        <ecNumber evidence="11">2.7.1.49</ecNumber>
        <ecNumber evidence="11">2.7.4.7</ecNumber>
    </submittedName>
</protein>
<dbReference type="InterPro" id="IPR013749">
    <property type="entry name" value="PM/HMP-P_kinase-1"/>
</dbReference>
<evidence type="ECO:0000256" key="8">
    <source>
        <dbReference type="ARBA" id="ARBA00022840"/>
    </source>
</evidence>
<proteinExistence type="predicted"/>
<feature type="domain" description="Pyridoxamine kinase/Phosphomethylpyrimidine kinase" evidence="10">
    <location>
        <begin position="14"/>
        <end position="260"/>
    </location>
</feature>
<evidence type="ECO:0000256" key="7">
    <source>
        <dbReference type="ARBA" id="ARBA00022777"/>
    </source>
</evidence>
<dbReference type="UniPathway" id="UPA00060">
    <property type="reaction ID" value="UER00138"/>
</dbReference>
<dbReference type="GO" id="GO:0009229">
    <property type="term" value="P:thiamine diphosphate biosynthetic process"/>
    <property type="evidence" value="ECO:0007669"/>
    <property type="project" value="UniProtKB-UniPathway"/>
</dbReference>
<name>A0A6N7W6A0_9ACTO</name>
<evidence type="ECO:0000259" key="10">
    <source>
        <dbReference type="Pfam" id="PF08543"/>
    </source>
</evidence>
<evidence type="ECO:0000313" key="12">
    <source>
        <dbReference type="Proteomes" id="UP000470875"/>
    </source>
</evidence>